<dbReference type="EMBL" id="BMDG01000004">
    <property type="protein sequence ID" value="GGI07312.1"/>
    <property type="molecule type" value="Genomic_DNA"/>
</dbReference>
<accession>A0ABQ2B5W5</accession>
<dbReference type="InterPro" id="IPR011010">
    <property type="entry name" value="DNA_brk_join_enz"/>
</dbReference>
<comment type="caution">
    <text evidence="1">The sequence shown here is derived from an EMBL/GenBank/DDBJ whole genome shotgun (WGS) entry which is preliminary data.</text>
</comment>
<evidence type="ECO:0000313" key="1">
    <source>
        <dbReference type="EMBL" id="GGI07312.1"/>
    </source>
</evidence>
<reference evidence="2" key="1">
    <citation type="journal article" date="2019" name="Int. J. Syst. Evol. Microbiol.">
        <title>The Global Catalogue of Microorganisms (GCM) 10K type strain sequencing project: providing services to taxonomists for standard genome sequencing and annotation.</title>
        <authorList>
            <consortium name="The Broad Institute Genomics Platform"/>
            <consortium name="The Broad Institute Genome Sequencing Center for Infectious Disease"/>
            <person name="Wu L."/>
            <person name="Ma J."/>
        </authorList>
    </citation>
    <scope>NUCLEOTIDE SEQUENCE [LARGE SCALE GENOMIC DNA]</scope>
    <source>
        <strain evidence="2">CCM 8653</strain>
    </source>
</reference>
<dbReference type="SUPFAM" id="SSF56349">
    <property type="entry name" value="DNA breaking-rejoining enzymes"/>
    <property type="match status" value="1"/>
</dbReference>
<protein>
    <recommendedName>
        <fullName evidence="3">Fis family transcriptional regulator</fullName>
    </recommendedName>
</protein>
<evidence type="ECO:0000313" key="2">
    <source>
        <dbReference type="Proteomes" id="UP000632535"/>
    </source>
</evidence>
<sequence>MARPRKPEDPEAYPTPCARCGGHYPLSVTWPDGRLCVSCRMNAMRTTGTCACGHEGVLPGIVDGRPACRACSGVRVNIDCQHCGAETELYRNQMCLRCVLADLVDAAFADPRTGKVSAQLRPVTDAIKSMERANSGLTWIRQKHVLAMLRKIAATSPVTHASMDRLDRGRTRDYIRGLLVEHGVLEPRDELIARFTEWADDAEDRLTDTEHRAIIHRYLRWKHLRHMRAESPISNGTFLRAKQVTTVAIEFCNWLTDNSKTLPSATQGDLDTWLAEGATTRLMVAWFLTWTRTARITDPALTVPRHRRGTAARLPHDDQAEALDHVLTSSDWSARNQLAALLVLVFAQPIARIVQLRWDDVTIAPDSVTVNVSGMPILFDHPLDAPVRDLAANPGQANTAAHRDSPWIFRGAMPGNHITAMHLRQQLRPLFSSLAARLGTLTELSRQNPVAILAETLGYTAATLEKHAAVSGADYGKYVSDIAQA</sequence>
<dbReference type="Proteomes" id="UP000632535">
    <property type="component" value="Unassembled WGS sequence"/>
</dbReference>
<keyword evidence="2" id="KW-1185">Reference proteome</keyword>
<evidence type="ECO:0008006" key="3">
    <source>
        <dbReference type="Google" id="ProtNLM"/>
    </source>
</evidence>
<gene>
    <name evidence="1" type="ORF">GCM10007368_15540</name>
</gene>
<organism evidence="1 2">
    <name type="scientific">Isoptericola cucumis</name>
    <dbReference type="NCBI Taxonomy" id="1776856"/>
    <lineage>
        <taxon>Bacteria</taxon>
        <taxon>Bacillati</taxon>
        <taxon>Actinomycetota</taxon>
        <taxon>Actinomycetes</taxon>
        <taxon>Micrococcales</taxon>
        <taxon>Promicromonosporaceae</taxon>
        <taxon>Isoptericola</taxon>
    </lineage>
</organism>
<name>A0ABQ2B5W5_9MICO</name>
<proteinExistence type="predicted"/>